<proteinExistence type="predicted"/>
<dbReference type="EMBL" id="KN832974">
    <property type="protein sequence ID" value="KIM90058.1"/>
    <property type="molecule type" value="Genomic_DNA"/>
</dbReference>
<keyword evidence="3" id="KW-1185">Reference proteome</keyword>
<sequence>MTFRSLNQMYLMGSMYTLVYILNILDAEMSRLKRCMCLLKTITITDSFANPFPSCHAMSILTRLARGGASVGGIGAEGDSED</sequence>
<gene>
    <name evidence="2" type="ORF">PILCRDRAFT_206587</name>
</gene>
<dbReference type="HOGENOM" id="CLU_2559062_0_0_1"/>
<dbReference type="Proteomes" id="UP000054166">
    <property type="component" value="Unassembled WGS sequence"/>
</dbReference>
<dbReference type="AlphaFoldDB" id="A0A0C3BU30"/>
<name>A0A0C3BU30_PILCF</name>
<evidence type="ECO:0000256" key="1">
    <source>
        <dbReference type="SAM" id="Phobius"/>
    </source>
</evidence>
<accession>A0A0C3BU30</accession>
<keyword evidence="1" id="KW-0472">Membrane</keyword>
<keyword evidence="1" id="KW-0812">Transmembrane</keyword>
<evidence type="ECO:0000313" key="2">
    <source>
        <dbReference type="EMBL" id="KIM90058.1"/>
    </source>
</evidence>
<reference evidence="3" key="2">
    <citation type="submission" date="2015-01" db="EMBL/GenBank/DDBJ databases">
        <title>Evolutionary Origins and Diversification of the Mycorrhizal Mutualists.</title>
        <authorList>
            <consortium name="DOE Joint Genome Institute"/>
            <consortium name="Mycorrhizal Genomics Consortium"/>
            <person name="Kohler A."/>
            <person name="Kuo A."/>
            <person name="Nagy L.G."/>
            <person name="Floudas D."/>
            <person name="Copeland A."/>
            <person name="Barry K.W."/>
            <person name="Cichocki N."/>
            <person name="Veneault-Fourrey C."/>
            <person name="LaButti K."/>
            <person name="Lindquist E.A."/>
            <person name="Lipzen A."/>
            <person name="Lundell T."/>
            <person name="Morin E."/>
            <person name="Murat C."/>
            <person name="Riley R."/>
            <person name="Ohm R."/>
            <person name="Sun H."/>
            <person name="Tunlid A."/>
            <person name="Henrissat B."/>
            <person name="Grigoriev I.V."/>
            <person name="Hibbett D.S."/>
            <person name="Martin F."/>
        </authorList>
    </citation>
    <scope>NUCLEOTIDE SEQUENCE [LARGE SCALE GENOMIC DNA]</scope>
    <source>
        <strain evidence="3">F 1598</strain>
    </source>
</reference>
<protein>
    <submittedName>
        <fullName evidence="2">Uncharacterized protein</fullName>
    </submittedName>
</protein>
<feature type="transmembrane region" description="Helical" evidence="1">
    <location>
        <begin position="6"/>
        <end position="25"/>
    </location>
</feature>
<keyword evidence="1" id="KW-1133">Transmembrane helix</keyword>
<reference evidence="2 3" key="1">
    <citation type="submission" date="2014-04" db="EMBL/GenBank/DDBJ databases">
        <authorList>
            <consortium name="DOE Joint Genome Institute"/>
            <person name="Kuo A."/>
            <person name="Tarkka M."/>
            <person name="Buscot F."/>
            <person name="Kohler A."/>
            <person name="Nagy L.G."/>
            <person name="Floudas D."/>
            <person name="Copeland A."/>
            <person name="Barry K.W."/>
            <person name="Cichocki N."/>
            <person name="Veneault-Fourrey C."/>
            <person name="LaButti K."/>
            <person name="Lindquist E.A."/>
            <person name="Lipzen A."/>
            <person name="Lundell T."/>
            <person name="Morin E."/>
            <person name="Murat C."/>
            <person name="Sun H."/>
            <person name="Tunlid A."/>
            <person name="Henrissat B."/>
            <person name="Grigoriev I.V."/>
            <person name="Hibbett D.S."/>
            <person name="Martin F."/>
            <person name="Nordberg H.P."/>
            <person name="Cantor M.N."/>
            <person name="Hua S.X."/>
        </authorList>
    </citation>
    <scope>NUCLEOTIDE SEQUENCE [LARGE SCALE GENOMIC DNA]</scope>
    <source>
        <strain evidence="2 3">F 1598</strain>
    </source>
</reference>
<evidence type="ECO:0000313" key="3">
    <source>
        <dbReference type="Proteomes" id="UP000054166"/>
    </source>
</evidence>
<dbReference type="InParanoid" id="A0A0C3BU30"/>
<organism evidence="2 3">
    <name type="scientific">Piloderma croceum (strain F 1598)</name>
    <dbReference type="NCBI Taxonomy" id="765440"/>
    <lineage>
        <taxon>Eukaryota</taxon>
        <taxon>Fungi</taxon>
        <taxon>Dikarya</taxon>
        <taxon>Basidiomycota</taxon>
        <taxon>Agaricomycotina</taxon>
        <taxon>Agaricomycetes</taxon>
        <taxon>Agaricomycetidae</taxon>
        <taxon>Atheliales</taxon>
        <taxon>Atheliaceae</taxon>
        <taxon>Piloderma</taxon>
    </lineage>
</organism>